<reference evidence="2" key="1">
    <citation type="submission" date="2017-07" db="EMBL/GenBank/DDBJ databases">
        <title>Taro Niue Genome Assembly and Annotation.</title>
        <authorList>
            <person name="Atibalentja N."/>
            <person name="Keating K."/>
            <person name="Fields C.J."/>
        </authorList>
    </citation>
    <scope>NUCLEOTIDE SEQUENCE</scope>
    <source>
        <strain evidence="2">Niue_2</strain>
        <tissue evidence="2">Leaf</tissue>
    </source>
</reference>
<organism evidence="2 3">
    <name type="scientific">Colocasia esculenta</name>
    <name type="common">Wild taro</name>
    <name type="synonym">Arum esculentum</name>
    <dbReference type="NCBI Taxonomy" id="4460"/>
    <lineage>
        <taxon>Eukaryota</taxon>
        <taxon>Viridiplantae</taxon>
        <taxon>Streptophyta</taxon>
        <taxon>Embryophyta</taxon>
        <taxon>Tracheophyta</taxon>
        <taxon>Spermatophyta</taxon>
        <taxon>Magnoliopsida</taxon>
        <taxon>Liliopsida</taxon>
        <taxon>Araceae</taxon>
        <taxon>Aroideae</taxon>
        <taxon>Colocasieae</taxon>
        <taxon>Colocasia</taxon>
    </lineage>
</organism>
<dbReference type="AlphaFoldDB" id="A0A843WCT3"/>
<protein>
    <submittedName>
        <fullName evidence="2">Uncharacterized protein</fullName>
    </submittedName>
</protein>
<gene>
    <name evidence="2" type="ORF">Taro_040285</name>
</gene>
<proteinExistence type="predicted"/>
<dbReference type="OrthoDB" id="1719622at2759"/>
<feature type="region of interest" description="Disordered" evidence="1">
    <location>
        <begin position="20"/>
        <end position="58"/>
    </location>
</feature>
<dbReference type="Proteomes" id="UP000652761">
    <property type="component" value="Unassembled WGS sequence"/>
</dbReference>
<evidence type="ECO:0000313" key="3">
    <source>
        <dbReference type="Proteomes" id="UP000652761"/>
    </source>
</evidence>
<dbReference type="EMBL" id="NMUH01003873">
    <property type="protein sequence ID" value="MQM07439.1"/>
    <property type="molecule type" value="Genomic_DNA"/>
</dbReference>
<comment type="caution">
    <text evidence="2">The sequence shown here is derived from an EMBL/GenBank/DDBJ whole genome shotgun (WGS) entry which is preliminary data.</text>
</comment>
<evidence type="ECO:0000313" key="2">
    <source>
        <dbReference type="EMBL" id="MQM07439.1"/>
    </source>
</evidence>
<sequence length="90" mass="9563">MASIEALAMAGADYVECGIDLDSDAGAPPPPHLLLLDEQPQPAVAGKGLSPSDGKWPLGEEETKKRLVAWAKAVATLQEYSLLTQSKYKI</sequence>
<name>A0A843WCT3_COLES</name>
<accession>A0A843WCT3</accession>
<evidence type="ECO:0000256" key="1">
    <source>
        <dbReference type="SAM" id="MobiDB-lite"/>
    </source>
</evidence>
<keyword evidence="3" id="KW-1185">Reference proteome</keyword>